<dbReference type="AlphaFoldDB" id="A0A8E5HJZ7"/>
<name>A0A8E5HJZ7_USTVR</name>
<feature type="region of interest" description="Disordered" evidence="1">
    <location>
        <begin position="1"/>
        <end position="114"/>
    </location>
</feature>
<organism evidence="2 3">
    <name type="scientific">Ustilaginoidea virens</name>
    <name type="common">Rice false smut fungus</name>
    <name type="synonym">Villosiclava virens</name>
    <dbReference type="NCBI Taxonomy" id="1159556"/>
    <lineage>
        <taxon>Eukaryota</taxon>
        <taxon>Fungi</taxon>
        <taxon>Dikarya</taxon>
        <taxon>Ascomycota</taxon>
        <taxon>Pezizomycotina</taxon>
        <taxon>Sordariomycetes</taxon>
        <taxon>Hypocreomycetidae</taxon>
        <taxon>Hypocreales</taxon>
        <taxon>Clavicipitaceae</taxon>
        <taxon>Ustilaginoidea</taxon>
    </lineage>
</organism>
<evidence type="ECO:0000313" key="2">
    <source>
        <dbReference type="EMBL" id="QUC16879.1"/>
    </source>
</evidence>
<reference evidence="2" key="1">
    <citation type="submission" date="2020-03" db="EMBL/GenBank/DDBJ databases">
        <title>A mixture of massive structural variations and highly conserved coding sequences in Ustilaginoidea virens genome.</title>
        <authorList>
            <person name="Zhang K."/>
            <person name="Zhao Z."/>
            <person name="Zhang Z."/>
            <person name="Li Y."/>
            <person name="Hsiang T."/>
            <person name="Sun W."/>
        </authorList>
    </citation>
    <scope>NUCLEOTIDE SEQUENCE</scope>
    <source>
        <strain evidence="2">UV-8b</strain>
    </source>
</reference>
<keyword evidence="3" id="KW-1185">Reference proteome</keyword>
<protein>
    <submittedName>
        <fullName evidence="2">Uncharacterized protein</fullName>
    </submittedName>
</protein>
<proteinExistence type="predicted"/>
<gene>
    <name evidence="2" type="ORF">UV8b_01120</name>
</gene>
<evidence type="ECO:0000256" key="1">
    <source>
        <dbReference type="SAM" id="MobiDB-lite"/>
    </source>
</evidence>
<dbReference type="RefSeq" id="XP_042994552.1">
    <property type="nucleotide sequence ID" value="XM_043138618.1"/>
</dbReference>
<evidence type="ECO:0000313" key="3">
    <source>
        <dbReference type="Proteomes" id="UP000027002"/>
    </source>
</evidence>
<dbReference type="EMBL" id="CP072753">
    <property type="protein sequence ID" value="QUC16879.1"/>
    <property type="molecule type" value="Genomic_DNA"/>
</dbReference>
<feature type="compositionally biased region" description="Basic residues" evidence="1">
    <location>
        <begin position="62"/>
        <end position="72"/>
    </location>
</feature>
<dbReference type="Proteomes" id="UP000027002">
    <property type="component" value="Chromosome 1"/>
</dbReference>
<dbReference type="GeneID" id="66061898"/>
<dbReference type="KEGG" id="uvi:66061898"/>
<accession>A0A8E5HJZ7</accession>
<sequence>MPTEAKHVVPKLTKGVLTTWPAQRRAPPPKSESKTSAAAPGKGIPRHTQPASRRSWAPSKEARRRITPRRSSKLQFPPAAGRRGPSLPPHAENARSPDDASRNASARWCGRRVP</sequence>
<feature type="compositionally biased region" description="Basic and acidic residues" evidence="1">
    <location>
        <begin position="92"/>
        <end position="101"/>
    </location>
</feature>